<dbReference type="Pfam" id="PF00730">
    <property type="entry name" value="HhH-GPD"/>
    <property type="match status" value="1"/>
</dbReference>
<keyword evidence="6" id="KW-0004">4Fe-4S</keyword>
<evidence type="ECO:0000256" key="12">
    <source>
        <dbReference type="ARBA" id="ARBA00023204"/>
    </source>
</evidence>
<keyword evidence="11" id="KW-0411">Iron-sulfur</keyword>
<dbReference type="InterPro" id="IPR029119">
    <property type="entry name" value="MutY_C"/>
</dbReference>
<evidence type="ECO:0000256" key="6">
    <source>
        <dbReference type="ARBA" id="ARBA00022485"/>
    </source>
</evidence>
<feature type="domain" description="HhH-GPD" evidence="14">
    <location>
        <begin position="36"/>
        <end position="187"/>
    </location>
</feature>
<dbReference type="InterPro" id="IPR000445">
    <property type="entry name" value="HhH_motif"/>
</dbReference>
<dbReference type="AlphaFoldDB" id="A0A3B0YZ61"/>
<dbReference type="InterPro" id="IPR015797">
    <property type="entry name" value="NUDIX_hydrolase-like_dom_sf"/>
</dbReference>
<keyword evidence="7" id="KW-0479">Metal-binding</keyword>
<dbReference type="GO" id="GO:0006298">
    <property type="term" value="P:mismatch repair"/>
    <property type="evidence" value="ECO:0007669"/>
    <property type="project" value="TreeGrafter"/>
</dbReference>
<dbReference type="GO" id="GO:0046872">
    <property type="term" value="F:metal ion binding"/>
    <property type="evidence" value="ECO:0007669"/>
    <property type="project" value="UniProtKB-KW"/>
</dbReference>
<dbReference type="InterPro" id="IPR011257">
    <property type="entry name" value="DNA_glycosylase"/>
</dbReference>
<dbReference type="Gene3D" id="3.90.79.10">
    <property type="entry name" value="Nucleoside Triphosphate Pyrophosphohydrolase"/>
    <property type="match status" value="1"/>
</dbReference>
<evidence type="ECO:0000256" key="1">
    <source>
        <dbReference type="ARBA" id="ARBA00000843"/>
    </source>
</evidence>
<dbReference type="GO" id="GO:0035485">
    <property type="term" value="F:adenine/guanine mispair binding"/>
    <property type="evidence" value="ECO:0007669"/>
    <property type="project" value="TreeGrafter"/>
</dbReference>
<keyword evidence="10" id="KW-0408">Iron</keyword>
<dbReference type="SMART" id="SM00478">
    <property type="entry name" value="ENDO3c"/>
    <property type="match status" value="1"/>
</dbReference>
<dbReference type="InterPro" id="IPR003265">
    <property type="entry name" value="HhH-GPD_domain"/>
</dbReference>
<proteinExistence type="inferred from homology"/>
<evidence type="ECO:0000259" key="14">
    <source>
        <dbReference type="SMART" id="SM00478"/>
    </source>
</evidence>
<dbReference type="PANTHER" id="PTHR42944:SF1">
    <property type="entry name" value="ADENINE DNA GLYCOSYLASE"/>
    <property type="match status" value="1"/>
</dbReference>
<evidence type="ECO:0000256" key="2">
    <source>
        <dbReference type="ARBA" id="ARBA00001966"/>
    </source>
</evidence>
<dbReference type="EMBL" id="UOFO01000093">
    <property type="protein sequence ID" value="VAW86348.1"/>
    <property type="molecule type" value="Genomic_DNA"/>
</dbReference>
<dbReference type="GO" id="GO:0051539">
    <property type="term" value="F:4 iron, 4 sulfur cluster binding"/>
    <property type="evidence" value="ECO:0007669"/>
    <property type="project" value="UniProtKB-KW"/>
</dbReference>
<dbReference type="GO" id="GO:0000701">
    <property type="term" value="F:purine-specific mismatch base pair DNA N-glycosylase activity"/>
    <property type="evidence" value="ECO:0007669"/>
    <property type="project" value="UniProtKB-EC"/>
</dbReference>
<dbReference type="Gene3D" id="1.10.340.30">
    <property type="entry name" value="Hypothetical protein, domain 2"/>
    <property type="match status" value="1"/>
</dbReference>
<dbReference type="CDD" id="cd03431">
    <property type="entry name" value="NUDIX_DNA_Glycosylase_C-MutY"/>
    <property type="match status" value="1"/>
</dbReference>
<gene>
    <name evidence="15" type="ORF">MNBD_GAMMA16-1739</name>
</gene>
<accession>A0A3B0YZ61</accession>
<dbReference type="Gene3D" id="1.10.1670.10">
    <property type="entry name" value="Helix-hairpin-Helix base-excision DNA repair enzymes (C-terminal)"/>
    <property type="match status" value="1"/>
</dbReference>
<dbReference type="SUPFAM" id="SSF55811">
    <property type="entry name" value="Nudix"/>
    <property type="match status" value="1"/>
</dbReference>
<evidence type="ECO:0000256" key="5">
    <source>
        <dbReference type="ARBA" id="ARBA00022023"/>
    </source>
</evidence>
<evidence type="ECO:0000256" key="9">
    <source>
        <dbReference type="ARBA" id="ARBA00022801"/>
    </source>
</evidence>
<evidence type="ECO:0000256" key="7">
    <source>
        <dbReference type="ARBA" id="ARBA00022723"/>
    </source>
</evidence>
<dbReference type="GO" id="GO:0034039">
    <property type="term" value="F:8-oxo-7,8-dihydroguanine DNA N-glycosylase activity"/>
    <property type="evidence" value="ECO:0007669"/>
    <property type="project" value="TreeGrafter"/>
</dbReference>
<dbReference type="CDD" id="cd00056">
    <property type="entry name" value="ENDO3c"/>
    <property type="match status" value="1"/>
</dbReference>
<evidence type="ECO:0000256" key="8">
    <source>
        <dbReference type="ARBA" id="ARBA00022763"/>
    </source>
</evidence>
<dbReference type="InterPro" id="IPR023170">
    <property type="entry name" value="HhH_base_excis_C"/>
</dbReference>
<evidence type="ECO:0000256" key="4">
    <source>
        <dbReference type="ARBA" id="ARBA00012045"/>
    </source>
</evidence>
<dbReference type="PROSITE" id="PS01155">
    <property type="entry name" value="ENDONUCLEASE_III_2"/>
    <property type="match status" value="1"/>
</dbReference>
<evidence type="ECO:0000313" key="15">
    <source>
        <dbReference type="EMBL" id="VAW86348.1"/>
    </source>
</evidence>
<keyword evidence="8" id="KW-0227">DNA damage</keyword>
<dbReference type="InterPro" id="IPR044298">
    <property type="entry name" value="MIG/MutY"/>
</dbReference>
<dbReference type="InterPro" id="IPR005760">
    <property type="entry name" value="A/G_AdeGlyc_MutY"/>
</dbReference>
<comment type="catalytic activity">
    <reaction evidence="1">
        <text>Hydrolyzes free adenine bases from 7,8-dihydro-8-oxoguanine:adenine mismatched double-stranded DNA, leaving an apurinic site.</text>
        <dbReference type="EC" id="3.2.2.31"/>
    </reaction>
</comment>
<keyword evidence="9 15" id="KW-0378">Hydrolase</keyword>
<keyword evidence="12" id="KW-0234">DNA repair</keyword>
<dbReference type="Pfam" id="PF00633">
    <property type="entry name" value="HHH"/>
    <property type="match status" value="1"/>
</dbReference>
<dbReference type="NCBIfam" id="NF008132">
    <property type="entry name" value="PRK10880.1"/>
    <property type="match status" value="1"/>
</dbReference>
<evidence type="ECO:0000256" key="10">
    <source>
        <dbReference type="ARBA" id="ARBA00023004"/>
    </source>
</evidence>
<dbReference type="PANTHER" id="PTHR42944">
    <property type="entry name" value="ADENINE DNA GLYCOSYLASE"/>
    <property type="match status" value="1"/>
</dbReference>
<name>A0A3B0YZ61_9ZZZZ</name>
<dbReference type="SUPFAM" id="SSF48150">
    <property type="entry name" value="DNA-glycosylase"/>
    <property type="match status" value="1"/>
</dbReference>
<evidence type="ECO:0000256" key="11">
    <source>
        <dbReference type="ARBA" id="ARBA00023014"/>
    </source>
</evidence>
<dbReference type="GO" id="GO:0032357">
    <property type="term" value="F:oxidized purine DNA binding"/>
    <property type="evidence" value="ECO:0007669"/>
    <property type="project" value="TreeGrafter"/>
</dbReference>
<reference evidence="15" key="1">
    <citation type="submission" date="2018-06" db="EMBL/GenBank/DDBJ databases">
        <authorList>
            <person name="Zhirakovskaya E."/>
        </authorList>
    </citation>
    <scope>NUCLEOTIDE SEQUENCE</scope>
</reference>
<keyword evidence="13 15" id="KW-0326">Glycosidase</keyword>
<comment type="similarity">
    <text evidence="3">Belongs to the Nth/MutY family.</text>
</comment>
<dbReference type="NCBIfam" id="TIGR01084">
    <property type="entry name" value="mutY"/>
    <property type="match status" value="1"/>
</dbReference>
<organism evidence="15">
    <name type="scientific">hydrothermal vent metagenome</name>
    <dbReference type="NCBI Taxonomy" id="652676"/>
    <lineage>
        <taxon>unclassified sequences</taxon>
        <taxon>metagenomes</taxon>
        <taxon>ecological metagenomes</taxon>
    </lineage>
</organism>
<sequence>MNISTPLLNWFHQHGRHNLPWQQNPTPYRVWVSEIMLQQTQVVTVIPYYETFTQCFPDIATLAKAPADDVLKLWSGLGYYARARNLHSAAQKIVAQHNGLFPTKLDEVVALPGIGRSTAGAILSLALNQSHPILDGNVKRVLARIHAIEGWPGKKAIENKLWTLAEQHVPAKNAKHYTQAIMDLGATNCTRRNPSCASCPLAQCCIAYQQQIQEQLPTPKTPIERPVRSTTFLMLHNSDNQILMEKRPPVGLWGGLWCFPEEASPLPHELIKNINKKETWSGFRHTFSHFHLDITPILARVKNYDNYVAEDEYAWYNIETALGLGLAAPTKKLLIQLQNTNGE</sequence>
<comment type="cofactor">
    <cofactor evidence="2">
        <name>[4Fe-4S] cluster</name>
        <dbReference type="ChEBI" id="CHEBI:49883"/>
    </cofactor>
</comment>
<dbReference type="GO" id="GO:0006284">
    <property type="term" value="P:base-excision repair"/>
    <property type="evidence" value="ECO:0007669"/>
    <property type="project" value="InterPro"/>
</dbReference>
<dbReference type="Pfam" id="PF14815">
    <property type="entry name" value="NUDIX_4"/>
    <property type="match status" value="1"/>
</dbReference>
<dbReference type="EC" id="3.2.2.31" evidence="4"/>
<dbReference type="InterPro" id="IPR004036">
    <property type="entry name" value="Endonuclease-III-like_CS2"/>
</dbReference>
<protein>
    <recommendedName>
        <fullName evidence="5">Adenine DNA glycosylase</fullName>
        <ecNumber evidence="4">3.2.2.31</ecNumber>
    </recommendedName>
</protein>
<dbReference type="FunFam" id="1.10.340.30:FF:000002">
    <property type="entry name" value="Adenine DNA glycosylase"/>
    <property type="match status" value="1"/>
</dbReference>
<evidence type="ECO:0000256" key="13">
    <source>
        <dbReference type="ARBA" id="ARBA00023295"/>
    </source>
</evidence>
<evidence type="ECO:0000256" key="3">
    <source>
        <dbReference type="ARBA" id="ARBA00008343"/>
    </source>
</evidence>